<evidence type="ECO:0000313" key="2">
    <source>
        <dbReference type="Proteomes" id="UP000886523"/>
    </source>
</evidence>
<dbReference type="AlphaFoldDB" id="A0A9P6APB0"/>
<dbReference type="Proteomes" id="UP000886523">
    <property type="component" value="Unassembled WGS sequence"/>
</dbReference>
<name>A0A9P6APB0_9AGAM</name>
<protein>
    <submittedName>
        <fullName evidence="1">Uncharacterized protein</fullName>
    </submittedName>
</protein>
<accession>A0A9P6APB0</accession>
<proteinExistence type="predicted"/>
<evidence type="ECO:0000313" key="1">
    <source>
        <dbReference type="EMBL" id="KAF9509525.1"/>
    </source>
</evidence>
<organism evidence="1 2">
    <name type="scientific">Hydnum rufescens UP504</name>
    <dbReference type="NCBI Taxonomy" id="1448309"/>
    <lineage>
        <taxon>Eukaryota</taxon>
        <taxon>Fungi</taxon>
        <taxon>Dikarya</taxon>
        <taxon>Basidiomycota</taxon>
        <taxon>Agaricomycotina</taxon>
        <taxon>Agaricomycetes</taxon>
        <taxon>Cantharellales</taxon>
        <taxon>Hydnaceae</taxon>
        <taxon>Hydnum</taxon>
    </lineage>
</organism>
<reference evidence="1" key="1">
    <citation type="journal article" date="2020" name="Nat. Commun.">
        <title>Large-scale genome sequencing of mycorrhizal fungi provides insights into the early evolution of symbiotic traits.</title>
        <authorList>
            <person name="Miyauchi S."/>
            <person name="Kiss E."/>
            <person name="Kuo A."/>
            <person name="Drula E."/>
            <person name="Kohler A."/>
            <person name="Sanchez-Garcia M."/>
            <person name="Morin E."/>
            <person name="Andreopoulos B."/>
            <person name="Barry K.W."/>
            <person name="Bonito G."/>
            <person name="Buee M."/>
            <person name="Carver A."/>
            <person name="Chen C."/>
            <person name="Cichocki N."/>
            <person name="Clum A."/>
            <person name="Culley D."/>
            <person name="Crous P.W."/>
            <person name="Fauchery L."/>
            <person name="Girlanda M."/>
            <person name="Hayes R.D."/>
            <person name="Keri Z."/>
            <person name="LaButti K."/>
            <person name="Lipzen A."/>
            <person name="Lombard V."/>
            <person name="Magnuson J."/>
            <person name="Maillard F."/>
            <person name="Murat C."/>
            <person name="Nolan M."/>
            <person name="Ohm R.A."/>
            <person name="Pangilinan J."/>
            <person name="Pereira M.F."/>
            <person name="Perotto S."/>
            <person name="Peter M."/>
            <person name="Pfister S."/>
            <person name="Riley R."/>
            <person name="Sitrit Y."/>
            <person name="Stielow J.B."/>
            <person name="Szollosi G."/>
            <person name="Zifcakova L."/>
            <person name="Stursova M."/>
            <person name="Spatafora J.W."/>
            <person name="Tedersoo L."/>
            <person name="Vaario L.M."/>
            <person name="Yamada A."/>
            <person name="Yan M."/>
            <person name="Wang P."/>
            <person name="Xu J."/>
            <person name="Bruns T."/>
            <person name="Baldrian P."/>
            <person name="Vilgalys R."/>
            <person name="Dunand C."/>
            <person name="Henrissat B."/>
            <person name="Grigoriev I.V."/>
            <person name="Hibbett D."/>
            <person name="Nagy L.G."/>
            <person name="Martin F.M."/>
        </authorList>
    </citation>
    <scope>NUCLEOTIDE SEQUENCE</scope>
    <source>
        <strain evidence="1">UP504</strain>
    </source>
</reference>
<sequence>MHHGAYTRLITTPCNDYLLFRAATPMSLAVSGLGRFNIPRNSCNPSDEKASGQSSLGVVSPKYYSLSSMYLSEPPDHASFYLARGKGYCRAR</sequence>
<dbReference type="EMBL" id="MU129033">
    <property type="protein sequence ID" value="KAF9509525.1"/>
    <property type="molecule type" value="Genomic_DNA"/>
</dbReference>
<gene>
    <name evidence="1" type="ORF">BS47DRAFT_1349024</name>
</gene>
<comment type="caution">
    <text evidence="1">The sequence shown here is derived from an EMBL/GenBank/DDBJ whole genome shotgun (WGS) entry which is preliminary data.</text>
</comment>
<keyword evidence="2" id="KW-1185">Reference proteome</keyword>